<feature type="non-terminal residue" evidence="1">
    <location>
        <position position="1"/>
    </location>
</feature>
<evidence type="ECO:0000313" key="2">
    <source>
        <dbReference type="Proteomes" id="UP000789920"/>
    </source>
</evidence>
<dbReference type="Proteomes" id="UP000789920">
    <property type="component" value="Unassembled WGS sequence"/>
</dbReference>
<accession>A0ACA9SQ20</accession>
<gene>
    <name evidence="1" type="ORF">RPERSI_LOCUS33125</name>
</gene>
<evidence type="ECO:0000313" key="1">
    <source>
        <dbReference type="EMBL" id="CAG8844246.1"/>
    </source>
</evidence>
<comment type="caution">
    <text evidence="1">The sequence shown here is derived from an EMBL/GenBank/DDBJ whole genome shotgun (WGS) entry which is preliminary data.</text>
</comment>
<keyword evidence="2" id="KW-1185">Reference proteome</keyword>
<name>A0ACA9SQ20_9GLOM</name>
<proteinExistence type="predicted"/>
<dbReference type="EMBL" id="CAJVQC010141773">
    <property type="protein sequence ID" value="CAG8844246.1"/>
    <property type="molecule type" value="Genomic_DNA"/>
</dbReference>
<sequence length="83" mass="9064">SFNKSFGLQLDFICVVPTVKSVLSISIVTAPKPFPRAVLSTAIQVDKFSPLRTLRSLTLTSSILMLLGSSLGFKKMLFQFGAR</sequence>
<protein>
    <submittedName>
        <fullName evidence="1">10525_t:CDS:1</fullName>
    </submittedName>
</protein>
<reference evidence="1" key="1">
    <citation type="submission" date="2021-06" db="EMBL/GenBank/DDBJ databases">
        <authorList>
            <person name="Kallberg Y."/>
            <person name="Tangrot J."/>
            <person name="Rosling A."/>
        </authorList>
    </citation>
    <scope>NUCLEOTIDE SEQUENCE</scope>
    <source>
        <strain evidence="1">MA461A</strain>
    </source>
</reference>
<organism evidence="1 2">
    <name type="scientific">Racocetra persica</name>
    <dbReference type="NCBI Taxonomy" id="160502"/>
    <lineage>
        <taxon>Eukaryota</taxon>
        <taxon>Fungi</taxon>
        <taxon>Fungi incertae sedis</taxon>
        <taxon>Mucoromycota</taxon>
        <taxon>Glomeromycotina</taxon>
        <taxon>Glomeromycetes</taxon>
        <taxon>Diversisporales</taxon>
        <taxon>Gigasporaceae</taxon>
        <taxon>Racocetra</taxon>
    </lineage>
</organism>